<comment type="caution">
    <text evidence="1">The sequence shown here is derived from an EMBL/GenBank/DDBJ whole genome shotgun (WGS) entry which is preliminary data.</text>
</comment>
<dbReference type="Proteomes" id="UP000467840">
    <property type="component" value="Chromosome 14"/>
</dbReference>
<dbReference type="PANTHER" id="PTHR34049:SF2">
    <property type="entry name" value="F-BOX DOMAIN CONTAINING PROTEIN, EXPRESSED"/>
    <property type="match status" value="1"/>
</dbReference>
<organism evidence="1 2">
    <name type="scientific">Hevea brasiliensis</name>
    <name type="common">Para rubber tree</name>
    <name type="synonym">Siphonia brasiliensis</name>
    <dbReference type="NCBI Taxonomy" id="3981"/>
    <lineage>
        <taxon>Eukaryota</taxon>
        <taxon>Viridiplantae</taxon>
        <taxon>Streptophyta</taxon>
        <taxon>Embryophyta</taxon>
        <taxon>Tracheophyta</taxon>
        <taxon>Spermatophyta</taxon>
        <taxon>Magnoliopsida</taxon>
        <taxon>eudicotyledons</taxon>
        <taxon>Gunneridae</taxon>
        <taxon>Pentapetalae</taxon>
        <taxon>rosids</taxon>
        <taxon>fabids</taxon>
        <taxon>Malpighiales</taxon>
        <taxon>Euphorbiaceae</taxon>
        <taxon>Crotonoideae</taxon>
        <taxon>Micrandreae</taxon>
        <taxon>Hevea</taxon>
    </lineage>
</organism>
<protein>
    <recommendedName>
        <fullName evidence="3">F-box domain-containing protein</fullName>
    </recommendedName>
</protein>
<sequence length="135" mass="15187">MIENKVIDKSPMMLSPVDMVKQSHLVRTPKTPQTEENESESRLECLPMDLLVIIISNEPISMCVAGFACKAISFNYTTPDRSRQEMLRTMTPRPTEHWPFMGGKKDGKAVFMPSPHTPKAQDMVSGHLLASKSLR</sequence>
<reference evidence="1 2" key="1">
    <citation type="journal article" date="2020" name="Mol. Plant">
        <title>The Chromosome-Based Rubber Tree Genome Provides New Insights into Spurge Genome Evolution and Rubber Biosynthesis.</title>
        <authorList>
            <person name="Liu J."/>
            <person name="Shi C."/>
            <person name="Shi C.C."/>
            <person name="Li W."/>
            <person name="Zhang Q.J."/>
            <person name="Zhang Y."/>
            <person name="Li K."/>
            <person name="Lu H.F."/>
            <person name="Shi C."/>
            <person name="Zhu S.T."/>
            <person name="Xiao Z.Y."/>
            <person name="Nan H."/>
            <person name="Yue Y."/>
            <person name="Zhu X.G."/>
            <person name="Wu Y."/>
            <person name="Hong X.N."/>
            <person name="Fan G.Y."/>
            <person name="Tong Y."/>
            <person name="Zhang D."/>
            <person name="Mao C.L."/>
            <person name="Liu Y.L."/>
            <person name="Hao S.J."/>
            <person name="Liu W.Q."/>
            <person name="Lv M.Q."/>
            <person name="Zhang H.B."/>
            <person name="Liu Y."/>
            <person name="Hu-Tang G.R."/>
            <person name="Wang J.P."/>
            <person name="Wang J.H."/>
            <person name="Sun Y.H."/>
            <person name="Ni S.B."/>
            <person name="Chen W.B."/>
            <person name="Zhang X.C."/>
            <person name="Jiao Y.N."/>
            <person name="Eichler E.E."/>
            <person name="Li G.H."/>
            <person name="Liu X."/>
            <person name="Gao L.Z."/>
        </authorList>
    </citation>
    <scope>NUCLEOTIDE SEQUENCE [LARGE SCALE GENOMIC DNA]</scope>
    <source>
        <strain evidence="2">cv. GT1</strain>
        <tissue evidence="1">Leaf</tissue>
    </source>
</reference>
<accession>A0A6A6MJY0</accession>
<dbReference type="AlphaFoldDB" id="A0A6A6MJY0"/>
<dbReference type="InterPro" id="IPR045286">
    <property type="entry name" value="FBS1-like"/>
</dbReference>
<dbReference type="EMBL" id="JAAGAX010000006">
    <property type="protein sequence ID" value="KAF2312436.1"/>
    <property type="molecule type" value="Genomic_DNA"/>
</dbReference>
<dbReference type="PANTHER" id="PTHR34049">
    <property type="entry name" value="F-BOX PROTEIN SKIP27"/>
    <property type="match status" value="1"/>
</dbReference>
<name>A0A6A6MJY0_HEVBR</name>
<evidence type="ECO:0000313" key="2">
    <source>
        <dbReference type="Proteomes" id="UP000467840"/>
    </source>
</evidence>
<proteinExistence type="predicted"/>
<gene>
    <name evidence="1" type="ORF">GH714_034677</name>
</gene>
<evidence type="ECO:0000313" key="1">
    <source>
        <dbReference type="EMBL" id="KAF2312436.1"/>
    </source>
</evidence>
<keyword evidence="2" id="KW-1185">Reference proteome</keyword>
<evidence type="ECO:0008006" key="3">
    <source>
        <dbReference type="Google" id="ProtNLM"/>
    </source>
</evidence>